<name>A0AAV4DRN6_9GAST</name>
<dbReference type="Pfam" id="PF13966">
    <property type="entry name" value="zf-RVT"/>
    <property type="match status" value="1"/>
</dbReference>
<keyword evidence="2" id="KW-0695">RNA-directed DNA polymerase</keyword>
<keyword evidence="3" id="KW-1185">Reference proteome</keyword>
<keyword evidence="2" id="KW-0548">Nucleotidyltransferase</keyword>
<sequence>MIIDEIRREEDYKRMQKAVQQLQQGYRTSWEGVLQRSLTWNEVWHMTPFRISFLIRAVYDLLPSYANLLRWGMKDDPTCPLCQSTQTTEHVLSSCKVAPGGSWVEKMTSYCISNSFPPTIRSILGTIVRAFCKVATARGEKGCGFKTHKAGVRRKNKEVERHLAK</sequence>
<comment type="caution">
    <text evidence="2">The sequence shown here is derived from an EMBL/GenBank/DDBJ whole genome shotgun (WGS) entry which is preliminary data.</text>
</comment>
<dbReference type="GO" id="GO:0003964">
    <property type="term" value="F:RNA-directed DNA polymerase activity"/>
    <property type="evidence" value="ECO:0007669"/>
    <property type="project" value="UniProtKB-KW"/>
</dbReference>
<dbReference type="InterPro" id="IPR026960">
    <property type="entry name" value="RVT-Znf"/>
</dbReference>
<dbReference type="Proteomes" id="UP000735302">
    <property type="component" value="Unassembled WGS sequence"/>
</dbReference>
<evidence type="ECO:0000313" key="2">
    <source>
        <dbReference type="EMBL" id="GFO46899.1"/>
    </source>
</evidence>
<dbReference type="AlphaFoldDB" id="A0AAV4DRN6"/>
<accession>A0AAV4DRN6</accession>
<evidence type="ECO:0000259" key="1">
    <source>
        <dbReference type="Pfam" id="PF13966"/>
    </source>
</evidence>
<dbReference type="EMBL" id="BLXT01008234">
    <property type="protein sequence ID" value="GFO46899.1"/>
    <property type="molecule type" value="Genomic_DNA"/>
</dbReference>
<organism evidence="2 3">
    <name type="scientific">Plakobranchus ocellatus</name>
    <dbReference type="NCBI Taxonomy" id="259542"/>
    <lineage>
        <taxon>Eukaryota</taxon>
        <taxon>Metazoa</taxon>
        <taxon>Spiralia</taxon>
        <taxon>Lophotrochozoa</taxon>
        <taxon>Mollusca</taxon>
        <taxon>Gastropoda</taxon>
        <taxon>Heterobranchia</taxon>
        <taxon>Euthyneura</taxon>
        <taxon>Panpulmonata</taxon>
        <taxon>Sacoglossa</taxon>
        <taxon>Placobranchoidea</taxon>
        <taxon>Plakobranchidae</taxon>
        <taxon>Plakobranchus</taxon>
    </lineage>
</organism>
<proteinExistence type="predicted"/>
<evidence type="ECO:0000313" key="3">
    <source>
        <dbReference type="Proteomes" id="UP000735302"/>
    </source>
</evidence>
<gene>
    <name evidence="2" type="ORF">PoB_007340400</name>
</gene>
<feature type="domain" description="Reverse transcriptase zinc-binding" evidence="1">
    <location>
        <begin position="36"/>
        <end position="98"/>
    </location>
</feature>
<reference evidence="2 3" key="1">
    <citation type="journal article" date="2021" name="Elife">
        <title>Chloroplast acquisition without the gene transfer in kleptoplastic sea slugs, Plakobranchus ocellatus.</title>
        <authorList>
            <person name="Maeda T."/>
            <person name="Takahashi S."/>
            <person name="Yoshida T."/>
            <person name="Shimamura S."/>
            <person name="Takaki Y."/>
            <person name="Nagai Y."/>
            <person name="Toyoda A."/>
            <person name="Suzuki Y."/>
            <person name="Arimoto A."/>
            <person name="Ishii H."/>
            <person name="Satoh N."/>
            <person name="Nishiyama T."/>
            <person name="Hasebe M."/>
            <person name="Maruyama T."/>
            <person name="Minagawa J."/>
            <person name="Obokata J."/>
            <person name="Shigenobu S."/>
        </authorList>
    </citation>
    <scope>NUCLEOTIDE SEQUENCE [LARGE SCALE GENOMIC DNA]</scope>
</reference>
<keyword evidence="2" id="KW-0808">Transferase</keyword>
<protein>
    <submittedName>
        <fullName evidence="2">Reverse transcriptase</fullName>
    </submittedName>
</protein>